<comment type="caution">
    <text evidence="2">The sequence shown here is derived from an EMBL/GenBank/DDBJ whole genome shotgun (WGS) entry which is preliminary data.</text>
</comment>
<dbReference type="AlphaFoldDB" id="A0A7W7QNV7"/>
<keyword evidence="3" id="KW-1185">Reference proteome</keyword>
<dbReference type="EMBL" id="JACHJP010000004">
    <property type="protein sequence ID" value="MBB4916938.1"/>
    <property type="molecule type" value="Genomic_DNA"/>
</dbReference>
<proteinExistence type="predicted"/>
<gene>
    <name evidence="2" type="ORF">FHS44_004046</name>
</gene>
<name>A0A7W7QNV7_9ACTN</name>
<evidence type="ECO:0000313" key="3">
    <source>
        <dbReference type="Proteomes" id="UP000552644"/>
    </source>
</evidence>
<accession>A0A7W7QNV7</accession>
<reference evidence="2 3" key="1">
    <citation type="submission" date="2020-08" db="EMBL/GenBank/DDBJ databases">
        <title>Genomic Encyclopedia of Type Strains, Phase III (KMG-III): the genomes of soil and plant-associated and newly described type strains.</title>
        <authorList>
            <person name="Whitman W."/>
        </authorList>
    </citation>
    <scope>NUCLEOTIDE SEQUENCE [LARGE SCALE GENOMIC DNA]</scope>
    <source>
        <strain evidence="2 3">CECT 8840</strain>
    </source>
</reference>
<organism evidence="2 3">
    <name type="scientific">Streptosporangium saharense</name>
    <dbReference type="NCBI Taxonomy" id="1706840"/>
    <lineage>
        <taxon>Bacteria</taxon>
        <taxon>Bacillati</taxon>
        <taxon>Actinomycetota</taxon>
        <taxon>Actinomycetes</taxon>
        <taxon>Streptosporangiales</taxon>
        <taxon>Streptosporangiaceae</taxon>
        <taxon>Streptosporangium</taxon>
    </lineage>
</organism>
<feature type="compositionally biased region" description="Basic and acidic residues" evidence="1">
    <location>
        <begin position="49"/>
        <end position="63"/>
    </location>
</feature>
<protein>
    <submittedName>
        <fullName evidence="2">Uncharacterized protein</fullName>
    </submittedName>
</protein>
<dbReference type="Proteomes" id="UP000552644">
    <property type="component" value="Unassembled WGS sequence"/>
</dbReference>
<feature type="region of interest" description="Disordered" evidence="1">
    <location>
        <begin position="47"/>
        <end position="66"/>
    </location>
</feature>
<sequence length="471" mass="51676">MCVLVARTGGVRLKPARKSAEDVLRELVQSSAIAIHSTPALVGSVETAAAKDDKKRKEKGDRPLRRKSGLIALPGSEVRKSLQLAPWHLLHNLAHALSLSRQGAGRGLAEHWGSLKYSQALTSVPETYIRLSSEGKGIARYYKQLQSRELAQGFALALARHVLGQRHPDHFVSIVSADIVIRAGWPKRSLGYPYQPDFFAEVWKPGEPSLVYSMGIKGNHGRGSDSYKQLAACSAHVEAMHIGTWGQAPCFIFSTEFSAEGPVTTHCLHTSGEGGRPPALPEYPLKNLDNAAEDANIMPGVQPPSEGDEVPDSEPGFHVQFQRYPWFHHVLARTATAGVAAFAGDGDAIAQYLTTRQGSKRYTAGLAHPTTGSVKDAAYELLGIPFVGTDHVFRLNDKRVEAFSGVAQDLFALLSPQAKDKRPLPGRVEQYRREIYDRRGTWPVQIWDEKWEGPVSVHEDGTVLAIRLLRL</sequence>
<evidence type="ECO:0000313" key="2">
    <source>
        <dbReference type="EMBL" id="MBB4916938.1"/>
    </source>
</evidence>
<evidence type="ECO:0000256" key="1">
    <source>
        <dbReference type="SAM" id="MobiDB-lite"/>
    </source>
</evidence>